<dbReference type="PANTHER" id="PTHR38459">
    <property type="entry name" value="PROPHAGE BACTOPRENOL-LINKED GLUCOSE TRANSLOCASE HOMOLOG"/>
    <property type="match status" value="1"/>
</dbReference>
<accession>A0A255G1E7</accession>
<dbReference type="InterPro" id="IPR051401">
    <property type="entry name" value="GtrA_CellWall_Glycosyl"/>
</dbReference>
<name>A0A255G1E7_9ACTN</name>
<keyword evidence="10" id="KW-1185">Reference proteome</keyword>
<organism evidence="9 10">
    <name type="scientific">Enemella evansiae</name>
    <dbReference type="NCBI Taxonomy" id="2016499"/>
    <lineage>
        <taxon>Bacteria</taxon>
        <taxon>Bacillati</taxon>
        <taxon>Actinomycetota</taxon>
        <taxon>Actinomycetes</taxon>
        <taxon>Propionibacteriales</taxon>
        <taxon>Propionibacteriaceae</taxon>
        <taxon>Enemella</taxon>
    </lineage>
</organism>
<comment type="subcellular location">
    <subcellularLocation>
        <location evidence="1">Membrane</location>
        <topology evidence="1">Multi-pass membrane protein</topology>
    </subcellularLocation>
</comment>
<dbReference type="Proteomes" id="UP000215896">
    <property type="component" value="Unassembled WGS sequence"/>
</dbReference>
<comment type="similarity">
    <text evidence="2">Belongs to the GtrA family.</text>
</comment>
<dbReference type="GO" id="GO:0000271">
    <property type="term" value="P:polysaccharide biosynthetic process"/>
    <property type="evidence" value="ECO:0007669"/>
    <property type="project" value="InterPro"/>
</dbReference>
<dbReference type="InterPro" id="IPR007267">
    <property type="entry name" value="GtrA_DPMS_TM"/>
</dbReference>
<evidence type="ECO:0000256" key="6">
    <source>
        <dbReference type="SAM" id="MobiDB-lite"/>
    </source>
</evidence>
<dbReference type="GO" id="GO:0005886">
    <property type="term" value="C:plasma membrane"/>
    <property type="evidence" value="ECO:0007669"/>
    <property type="project" value="TreeGrafter"/>
</dbReference>
<sequence length="194" mass="21982">MVVFIILAKTTGHDEDVFLALPYGDFNIRWYHVFNIVAFLVANVWNFQLNRSWTFKSGRHAGWWREFFPFLAVGSVSAIVGLVLVTLLRNPTSPLHLPMSIFDSSSGLRDPKYWAQLISVFFTMPINFVVNKLWTFRAVRGKRLHPEQELPMVAAVVAPEVVDEEGNPIPEGTVHEDTIHDDSVRDGSGDTERG</sequence>
<feature type="transmembrane region" description="Helical" evidence="7">
    <location>
        <begin position="28"/>
        <end position="47"/>
    </location>
</feature>
<evidence type="ECO:0000259" key="8">
    <source>
        <dbReference type="Pfam" id="PF04138"/>
    </source>
</evidence>
<dbReference type="PANTHER" id="PTHR38459:SF1">
    <property type="entry name" value="PROPHAGE BACTOPRENOL-LINKED GLUCOSE TRANSLOCASE HOMOLOG"/>
    <property type="match status" value="1"/>
</dbReference>
<dbReference type="Pfam" id="PF04138">
    <property type="entry name" value="GtrA_DPMS_TM"/>
    <property type="match status" value="1"/>
</dbReference>
<proteinExistence type="inferred from homology"/>
<dbReference type="AlphaFoldDB" id="A0A255G1E7"/>
<feature type="domain" description="GtrA/DPMS transmembrane" evidence="8">
    <location>
        <begin position="30"/>
        <end position="136"/>
    </location>
</feature>
<evidence type="ECO:0000256" key="3">
    <source>
        <dbReference type="ARBA" id="ARBA00022692"/>
    </source>
</evidence>
<evidence type="ECO:0000313" key="10">
    <source>
        <dbReference type="Proteomes" id="UP000215896"/>
    </source>
</evidence>
<evidence type="ECO:0000313" key="9">
    <source>
        <dbReference type="EMBL" id="OYO09758.1"/>
    </source>
</evidence>
<feature type="region of interest" description="Disordered" evidence="6">
    <location>
        <begin position="165"/>
        <end position="194"/>
    </location>
</feature>
<feature type="compositionally biased region" description="Basic and acidic residues" evidence="6">
    <location>
        <begin position="173"/>
        <end position="194"/>
    </location>
</feature>
<keyword evidence="5 7" id="KW-0472">Membrane</keyword>
<gene>
    <name evidence="9" type="ORF">CGZ94_18715</name>
</gene>
<evidence type="ECO:0000256" key="7">
    <source>
        <dbReference type="SAM" id="Phobius"/>
    </source>
</evidence>
<keyword evidence="3 7" id="KW-0812">Transmembrane</keyword>
<keyword evidence="4 7" id="KW-1133">Transmembrane helix</keyword>
<evidence type="ECO:0000256" key="4">
    <source>
        <dbReference type="ARBA" id="ARBA00022989"/>
    </source>
</evidence>
<evidence type="ECO:0000256" key="1">
    <source>
        <dbReference type="ARBA" id="ARBA00004141"/>
    </source>
</evidence>
<evidence type="ECO:0000256" key="2">
    <source>
        <dbReference type="ARBA" id="ARBA00009399"/>
    </source>
</evidence>
<feature type="transmembrane region" description="Helical" evidence="7">
    <location>
        <begin position="67"/>
        <end position="88"/>
    </location>
</feature>
<feature type="transmembrane region" description="Helical" evidence="7">
    <location>
        <begin position="113"/>
        <end position="134"/>
    </location>
</feature>
<comment type="caution">
    <text evidence="9">The sequence shown here is derived from an EMBL/GenBank/DDBJ whole genome shotgun (WGS) entry which is preliminary data.</text>
</comment>
<dbReference type="OrthoDB" id="9807815at2"/>
<dbReference type="EMBL" id="NMVO01000017">
    <property type="protein sequence ID" value="OYO09758.1"/>
    <property type="molecule type" value="Genomic_DNA"/>
</dbReference>
<reference evidence="9 10" key="1">
    <citation type="submission" date="2017-07" db="EMBL/GenBank/DDBJ databases">
        <title>Draft whole genome sequences of clinical Proprionibacteriaceae strains.</title>
        <authorList>
            <person name="Bernier A.-M."/>
            <person name="Bernard K."/>
            <person name="Domingo M.-C."/>
        </authorList>
    </citation>
    <scope>NUCLEOTIDE SEQUENCE [LARGE SCALE GENOMIC DNA]</scope>
    <source>
        <strain evidence="9 10">NML 030167</strain>
    </source>
</reference>
<evidence type="ECO:0000256" key="5">
    <source>
        <dbReference type="ARBA" id="ARBA00023136"/>
    </source>
</evidence>
<protein>
    <submittedName>
        <fullName evidence="9">Polysaccharide synthesis protein GtrA</fullName>
    </submittedName>
</protein>